<organism evidence="1 2">
    <name type="scientific">Usitatibacter palustris</name>
    <dbReference type="NCBI Taxonomy" id="2732487"/>
    <lineage>
        <taxon>Bacteria</taxon>
        <taxon>Pseudomonadati</taxon>
        <taxon>Pseudomonadota</taxon>
        <taxon>Betaproteobacteria</taxon>
        <taxon>Nitrosomonadales</taxon>
        <taxon>Usitatibacteraceae</taxon>
        <taxon>Usitatibacter</taxon>
    </lineage>
</organism>
<dbReference type="RefSeq" id="WP_171164187.1">
    <property type="nucleotide sequence ID" value="NZ_CP053073.1"/>
</dbReference>
<dbReference type="EMBL" id="CP053073">
    <property type="protein sequence ID" value="QJR16237.1"/>
    <property type="molecule type" value="Genomic_DNA"/>
</dbReference>
<sequence>MVDDTDIFVMTDKGRAELSAEVSKLPAKLRRCLDMVDGARTAGDFAPNFRPGESGAVLEELRAGGYIARKA</sequence>
<evidence type="ECO:0000313" key="2">
    <source>
        <dbReference type="Proteomes" id="UP000503096"/>
    </source>
</evidence>
<name>A0A6M4HE32_9PROT</name>
<dbReference type="Proteomes" id="UP000503096">
    <property type="component" value="Chromosome"/>
</dbReference>
<evidence type="ECO:0000313" key="1">
    <source>
        <dbReference type="EMBL" id="QJR16237.1"/>
    </source>
</evidence>
<reference evidence="1 2" key="1">
    <citation type="submission" date="2020-04" db="EMBL/GenBank/DDBJ databases">
        <title>Usitatibacter rugosus gen. nov., sp. nov. and Usitatibacter palustris sp. nov., novel members of Usitatibacteraceae fam. nov. within the order Nitrosomonadales isolated from soil.</title>
        <authorList>
            <person name="Huber K.J."/>
            <person name="Neumann-Schaal M."/>
            <person name="Geppert A."/>
            <person name="Luckner M."/>
            <person name="Wanner G."/>
            <person name="Overmann J."/>
        </authorList>
    </citation>
    <scope>NUCLEOTIDE SEQUENCE [LARGE SCALE GENOMIC DNA]</scope>
    <source>
        <strain evidence="1 2">Swamp67</strain>
    </source>
</reference>
<proteinExistence type="predicted"/>
<dbReference type="KEGG" id="upl:DSM104440_03066"/>
<accession>A0A6M4HE32</accession>
<dbReference type="InParanoid" id="A0A6M4HE32"/>
<gene>
    <name evidence="1" type="ORF">DSM104440_03066</name>
</gene>
<keyword evidence="2" id="KW-1185">Reference proteome</keyword>
<protein>
    <submittedName>
        <fullName evidence="1">Uncharacterized protein</fullName>
    </submittedName>
</protein>
<dbReference type="AlphaFoldDB" id="A0A6M4HE32"/>